<dbReference type="Proteomes" id="UP000481109">
    <property type="component" value="Unassembled WGS sequence"/>
</dbReference>
<feature type="transmembrane region" description="Helical" evidence="1">
    <location>
        <begin position="39"/>
        <end position="58"/>
    </location>
</feature>
<dbReference type="RefSeq" id="WP_165334595.1">
    <property type="nucleotide sequence ID" value="NZ_JAAKZW010000135.1"/>
</dbReference>
<name>A0A6G4XNY6_9ACTN</name>
<feature type="transmembrane region" description="Helical" evidence="1">
    <location>
        <begin position="64"/>
        <end position="87"/>
    </location>
</feature>
<evidence type="ECO:0000259" key="2">
    <source>
        <dbReference type="Pfam" id="PF10081"/>
    </source>
</evidence>
<dbReference type="EMBL" id="JAAKZW010000135">
    <property type="protein sequence ID" value="NGO79148.1"/>
    <property type="molecule type" value="Genomic_DNA"/>
</dbReference>
<keyword evidence="1" id="KW-0472">Membrane</keyword>
<reference evidence="4 5" key="1">
    <citation type="submission" date="2020-02" db="EMBL/GenBank/DDBJ databases">
        <title>Whole-genome analyses of novel actinobacteria.</title>
        <authorList>
            <person name="Sahin N."/>
            <person name="Tokatli A."/>
        </authorList>
    </citation>
    <scope>NUCLEOTIDE SEQUENCE [LARGE SCALE GENOMIC DNA]</scope>
    <source>
        <strain evidence="4 5">YC504</strain>
    </source>
</reference>
<protein>
    <recommendedName>
        <fullName evidence="6">Alpha/beta-hydrolase family protein</fullName>
    </recommendedName>
</protein>
<dbReference type="InterPro" id="IPR027788">
    <property type="entry name" value="Alpha/beta-hydrolase_N_dom"/>
</dbReference>
<keyword evidence="1" id="KW-0812">Transmembrane</keyword>
<evidence type="ECO:0000313" key="4">
    <source>
        <dbReference type="EMBL" id="NGO79148.1"/>
    </source>
</evidence>
<evidence type="ECO:0000259" key="3">
    <source>
        <dbReference type="Pfam" id="PF15420"/>
    </source>
</evidence>
<evidence type="ECO:0000256" key="1">
    <source>
        <dbReference type="SAM" id="Phobius"/>
    </source>
</evidence>
<keyword evidence="1" id="KW-1133">Transmembrane helix</keyword>
<keyword evidence="5" id="KW-1185">Reference proteome</keyword>
<accession>A0A6G4XNY6</accession>
<feature type="transmembrane region" description="Helical" evidence="1">
    <location>
        <begin position="181"/>
        <end position="200"/>
    </location>
</feature>
<evidence type="ECO:0008006" key="6">
    <source>
        <dbReference type="Google" id="ProtNLM"/>
    </source>
</evidence>
<dbReference type="SUPFAM" id="SSF53474">
    <property type="entry name" value="alpha/beta-Hydrolases"/>
    <property type="match status" value="1"/>
</dbReference>
<proteinExistence type="predicted"/>
<dbReference type="AlphaFoldDB" id="A0A6G4XNY6"/>
<gene>
    <name evidence="4" type="ORF">G6045_26350</name>
</gene>
<feature type="domain" description="Alpha/beta-hydrolase N-terminal" evidence="3">
    <location>
        <begin position="53"/>
        <end position="259"/>
    </location>
</feature>
<dbReference type="Pfam" id="PF15420">
    <property type="entry name" value="Abhydrolase_9_N"/>
    <property type="match status" value="1"/>
</dbReference>
<organism evidence="4 5">
    <name type="scientific">Streptomyces mesophilus</name>
    <dbReference type="NCBI Taxonomy" id="1775132"/>
    <lineage>
        <taxon>Bacteria</taxon>
        <taxon>Bacillati</taxon>
        <taxon>Actinomycetota</taxon>
        <taxon>Actinomycetes</taxon>
        <taxon>Kitasatosporales</taxon>
        <taxon>Streptomycetaceae</taxon>
        <taxon>Streptomyces</taxon>
    </lineage>
</organism>
<dbReference type="Pfam" id="PF10081">
    <property type="entry name" value="Abhydrolase_9"/>
    <property type="match status" value="1"/>
</dbReference>
<feature type="transmembrane region" description="Helical" evidence="1">
    <location>
        <begin position="139"/>
        <end position="160"/>
    </location>
</feature>
<feature type="domain" description="Alpha/beta-hydrolase catalytic" evidence="2">
    <location>
        <begin position="291"/>
        <end position="572"/>
    </location>
</feature>
<dbReference type="InterPro" id="IPR027787">
    <property type="entry name" value="Alpha/beta-hydrolase_catalytic"/>
</dbReference>
<feature type="transmembrane region" description="Helical" evidence="1">
    <location>
        <begin position="99"/>
        <end position="119"/>
    </location>
</feature>
<comment type="caution">
    <text evidence="4">The sequence shown here is derived from an EMBL/GenBank/DDBJ whole genome shotgun (WGS) entry which is preliminary data.</text>
</comment>
<dbReference type="InterPro" id="IPR029058">
    <property type="entry name" value="AB_hydrolase_fold"/>
</dbReference>
<evidence type="ECO:0000313" key="5">
    <source>
        <dbReference type="Proteomes" id="UP000481109"/>
    </source>
</evidence>
<sequence>MHRAMPRWATVRERLARIAKEPYWDRPDSSYLVRRWPDLTALCCATVFFWLSLTPSLVPRPWLLQGVVGGISAAIGYGFGAVASTLWRALSARRPTERVRAHLWQAYWVLGLVLTVWLITRSAHAQIRLRELQGLPPSLTWHVPAIMLIALVLWALLLLCARGIRLGTRALIRRLHRYVPLPVAIAVGAVLSALIVTVGLRDVVFQRGVIGLADRIAYATNGGTREGIRPPDSPLVSGGPGSLISWQDLGFQGRVFAGSALTKERIGAYTGRPAKDPVRVYVSASVPEVFGSDTPYETKARLAVRELERTGAFDRDVLTIAGTTGTGWVNADVVEPLEYMHDGDTATVAVQYSYLPSWVSFLVDKERAGQATRTLVEAVLAKVAALPKEDRPKLVVTGESLGGFAIESSFDGLRDLLNRTDGALLVGTPNFAPISQEIRDHRESGSPVWRPVLDAGRNVRVGQFIPQDLEQPPSAWGDPRVVSLQNASDPVVWWSSDLLLHRPQWLRAPLGPDITPAIRWFPLVTFWQTTIDMAVSYGVEAPHGHRYGAAPVDAWAAIVPREGWTDQDTDRLRAHITARPSP</sequence>